<evidence type="ECO:0000256" key="1">
    <source>
        <dbReference type="SAM" id="Phobius"/>
    </source>
</evidence>
<evidence type="ECO:0008006" key="3">
    <source>
        <dbReference type="Google" id="ProtNLM"/>
    </source>
</evidence>
<feature type="non-terminal residue" evidence="2">
    <location>
        <position position="148"/>
    </location>
</feature>
<reference evidence="2" key="1">
    <citation type="submission" date="2016-05" db="EMBL/GenBank/DDBJ databases">
        <authorList>
            <person name="Lavstsen T."/>
            <person name="Jespersen J.S."/>
        </authorList>
    </citation>
    <scope>NUCLEOTIDE SEQUENCE</scope>
    <source>
        <tissue evidence="2">Brain</tissue>
    </source>
</reference>
<accession>A0A1A7X3T5</accession>
<keyword evidence="1" id="KW-1133">Transmembrane helix</keyword>
<dbReference type="PANTHER" id="PTHR10424">
    <property type="entry name" value="VIRAL ENVELOPE PROTEIN"/>
    <property type="match status" value="1"/>
</dbReference>
<feature type="transmembrane region" description="Helical" evidence="1">
    <location>
        <begin position="119"/>
        <end position="140"/>
    </location>
</feature>
<dbReference type="EMBL" id="HADW01011321">
    <property type="protein sequence ID" value="SBP12721.1"/>
    <property type="molecule type" value="Transcribed_RNA"/>
</dbReference>
<gene>
    <name evidence="2" type="primary">Nfu_g_1_025747</name>
</gene>
<dbReference type="Pfam" id="PF00429">
    <property type="entry name" value="TLV_coat"/>
    <property type="match status" value="1"/>
</dbReference>
<dbReference type="Gene3D" id="1.10.287.210">
    <property type="match status" value="1"/>
</dbReference>
<sequence>MMICLFLAHHIDKLHIELENLTALTSQGLSVLPPFMVAVRNMLTPHQLALDLLLASEGGLCHVLGSQCCTFVPDTADNVSETITHMNNLLSQMKAEDVSVPEGFAFWDWLTSGSWFHMLFQYLIHVVIFFIFLAVFFSLLRVSRFVSA</sequence>
<dbReference type="SUPFAM" id="SSF58069">
    <property type="entry name" value="Virus ectodomain"/>
    <property type="match status" value="1"/>
</dbReference>
<keyword evidence="1" id="KW-0812">Transmembrane</keyword>
<name>A0A1A7X3T5_9TELE</name>
<evidence type="ECO:0000313" key="2">
    <source>
        <dbReference type="EMBL" id="SBP12721.1"/>
    </source>
</evidence>
<organism evidence="2">
    <name type="scientific">Iconisemion striatum</name>
    <dbReference type="NCBI Taxonomy" id="60296"/>
    <lineage>
        <taxon>Eukaryota</taxon>
        <taxon>Metazoa</taxon>
        <taxon>Chordata</taxon>
        <taxon>Craniata</taxon>
        <taxon>Vertebrata</taxon>
        <taxon>Euteleostomi</taxon>
        <taxon>Actinopterygii</taxon>
        <taxon>Neopterygii</taxon>
        <taxon>Teleostei</taxon>
        <taxon>Neoteleostei</taxon>
        <taxon>Acanthomorphata</taxon>
        <taxon>Ovalentaria</taxon>
        <taxon>Atherinomorphae</taxon>
        <taxon>Cyprinodontiformes</taxon>
        <taxon>Nothobranchiidae</taxon>
        <taxon>Iconisemion</taxon>
    </lineage>
</organism>
<proteinExistence type="predicted"/>
<dbReference type="AlphaFoldDB" id="A0A1A7X3T5"/>
<dbReference type="InterPro" id="IPR018154">
    <property type="entry name" value="TLV/ENV_coat_polyprotein"/>
</dbReference>
<keyword evidence="1" id="KW-0472">Membrane</keyword>
<protein>
    <recommendedName>
        <fullName evidence="3">ERVV2 protein</fullName>
    </recommendedName>
</protein>
<reference evidence="2" key="2">
    <citation type="submission" date="2016-06" db="EMBL/GenBank/DDBJ databases">
        <title>The genome of a short-lived fish provides insights into sex chromosome evolution and the genetic control of aging.</title>
        <authorList>
            <person name="Reichwald K."/>
            <person name="Felder M."/>
            <person name="Petzold A."/>
            <person name="Koch P."/>
            <person name="Groth M."/>
            <person name="Platzer M."/>
        </authorList>
    </citation>
    <scope>NUCLEOTIDE SEQUENCE</scope>
    <source>
        <tissue evidence="2">Brain</tissue>
    </source>
</reference>